<dbReference type="PANTHER" id="PTHR30154">
    <property type="entry name" value="LEUCINE-RESPONSIVE REGULATORY PROTEIN"/>
    <property type="match status" value="1"/>
</dbReference>
<dbReference type="InterPro" id="IPR011008">
    <property type="entry name" value="Dimeric_a/b-barrel"/>
</dbReference>
<organism evidence="6 7">
    <name type="scientific">Nocardia vinacea</name>
    <dbReference type="NCBI Taxonomy" id="96468"/>
    <lineage>
        <taxon>Bacteria</taxon>
        <taxon>Bacillati</taxon>
        <taxon>Actinomycetota</taxon>
        <taxon>Actinomycetes</taxon>
        <taxon>Mycobacteriales</taxon>
        <taxon>Nocardiaceae</taxon>
        <taxon>Nocardia</taxon>
    </lineage>
</organism>
<dbReference type="Proteomes" id="UP001432062">
    <property type="component" value="Chromosome"/>
</dbReference>
<dbReference type="Gene3D" id="3.30.70.920">
    <property type="match status" value="1"/>
</dbReference>
<keyword evidence="1" id="KW-0805">Transcription regulation</keyword>
<proteinExistence type="predicted"/>
<feature type="domain" description="HTH asnC-type" evidence="5">
    <location>
        <begin position="176"/>
        <end position="214"/>
    </location>
</feature>
<accession>A0ABZ1Z0Q7</accession>
<keyword evidence="2" id="KW-0238">DNA-binding</keyword>
<evidence type="ECO:0000256" key="2">
    <source>
        <dbReference type="ARBA" id="ARBA00023125"/>
    </source>
</evidence>
<dbReference type="InterPro" id="IPR036388">
    <property type="entry name" value="WH-like_DNA-bd_sf"/>
</dbReference>
<protein>
    <submittedName>
        <fullName evidence="6">Lrp/AsnC family transcriptional regulator</fullName>
    </submittedName>
</protein>
<dbReference type="InterPro" id="IPR019888">
    <property type="entry name" value="Tscrpt_reg_AsnC-like"/>
</dbReference>
<gene>
    <name evidence="6" type="ORF">OG563_13350</name>
</gene>
<evidence type="ECO:0000313" key="6">
    <source>
        <dbReference type="EMBL" id="WUV49089.1"/>
    </source>
</evidence>
<dbReference type="Gene3D" id="1.10.10.10">
    <property type="entry name" value="Winged helix-like DNA-binding domain superfamily/Winged helix DNA-binding domain"/>
    <property type="match status" value="2"/>
</dbReference>
<evidence type="ECO:0000259" key="5">
    <source>
        <dbReference type="Pfam" id="PF13404"/>
    </source>
</evidence>
<dbReference type="Pfam" id="PF01037">
    <property type="entry name" value="AsnC_trans_reg"/>
    <property type="match status" value="1"/>
</dbReference>
<dbReference type="Pfam" id="PF13404">
    <property type="entry name" value="HTH_AsnC-type"/>
    <property type="match status" value="2"/>
</dbReference>
<feature type="domain" description="HTH asnC-type" evidence="5">
    <location>
        <begin position="2"/>
        <end position="43"/>
    </location>
</feature>
<dbReference type="InterPro" id="IPR000485">
    <property type="entry name" value="AsnC-type_HTH_dom"/>
</dbReference>
<dbReference type="InterPro" id="IPR036390">
    <property type="entry name" value="WH_DNA-bd_sf"/>
</dbReference>
<evidence type="ECO:0000259" key="4">
    <source>
        <dbReference type="Pfam" id="PF01037"/>
    </source>
</evidence>
<dbReference type="PANTHER" id="PTHR30154:SF34">
    <property type="entry name" value="TRANSCRIPTIONAL REGULATOR AZLB"/>
    <property type="match status" value="1"/>
</dbReference>
<evidence type="ECO:0000313" key="7">
    <source>
        <dbReference type="Proteomes" id="UP001432062"/>
    </source>
</evidence>
<sequence length="322" mass="34773">MLDDVDRGLIHALHIDGRAPFSKIAAVLDVSTQTVTRRYQRLRATAGLRVVGLADPRRAAHTQWLVRLTTTTASGQNLANSLARRPDTSWVKLTSGGTEILLVVTIPRGDASRSILLRDLPRAAGITAVSAHYVLHTYLGGPTAWRGHITALTEQQRKQLEPNRSGPAPRRGLAGTDAALLNALQQDGRATLSQLATATGWSQATVTRRLTELRAAQVIFFDVELDDARFGATTQALLWMSVAPSQLDRVATALAGHEELAFVAATTGPTNLVAQAMCSDPEALHHYLTQRLGAFEAIHTLETTPVLATVKAVSNQEPGRRR</sequence>
<evidence type="ECO:0000256" key="3">
    <source>
        <dbReference type="ARBA" id="ARBA00023163"/>
    </source>
</evidence>
<reference evidence="6" key="1">
    <citation type="submission" date="2022-10" db="EMBL/GenBank/DDBJ databases">
        <title>The complete genomes of actinobacterial strains from the NBC collection.</title>
        <authorList>
            <person name="Joergensen T.S."/>
            <person name="Alvarez Arevalo M."/>
            <person name="Sterndorff E.B."/>
            <person name="Faurdal D."/>
            <person name="Vuksanovic O."/>
            <person name="Mourched A.-S."/>
            <person name="Charusanti P."/>
            <person name="Shaw S."/>
            <person name="Blin K."/>
            <person name="Weber T."/>
        </authorList>
    </citation>
    <scope>NUCLEOTIDE SEQUENCE</scope>
    <source>
        <strain evidence="6">NBC_01482</strain>
    </source>
</reference>
<dbReference type="SUPFAM" id="SSF54909">
    <property type="entry name" value="Dimeric alpha+beta barrel"/>
    <property type="match status" value="1"/>
</dbReference>
<dbReference type="InterPro" id="IPR019887">
    <property type="entry name" value="Tscrpt_reg_AsnC/Lrp_C"/>
</dbReference>
<evidence type="ECO:0000256" key="1">
    <source>
        <dbReference type="ARBA" id="ARBA00023015"/>
    </source>
</evidence>
<feature type="domain" description="Transcription regulator AsnC/Lrp ligand binding" evidence="4">
    <location>
        <begin position="240"/>
        <end position="308"/>
    </location>
</feature>
<dbReference type="SMART" id="SM00344">
    <property type="entry name" value="HTH_ASNC"/>
    <property type="match status" value="2"/>
</dbReference>
<name>A0ABZ1Z0Q7_9NOCA</name>
<dbReference type="EMBL" id="CP109441">
    <property type="protein sequence ID" value="WUV49089.1"/>
    <property type="molecule type" value="Genomic_DNA"/>
</dbReference>
<keyword evidence="7" id="KW-1185">Reference proteome</keyword>
<dbReference type="SUPFAM" id="SSF46785">
    <property type="entry name" value="Winged helix' DNA-binding domain"/>
    <property type="match status" value="2"/>
</dbReference>
<keyword evidence="3" id="KW-0804">Transcription</keyword>
<dbReference type="RefSeq" id="WP_329413540.1">
    <property type="nucleotide sequence ID" value="NZ_CP109441.1"/>
</dbReference>
<dbReference type="PRINTS" id="PR00033">
    <property type="entry name" value="HTHASNC"/>
</dbReference>